<comment type="cofactor">
    <cofactor evidence="1">
        <name>Mg(2+)</name>
        <dbReference type="ChEBI" id="CHEBI:18420"/>
    </cofactor>
</comment>
<evidence type="ECO:0000313" key="8">
    <source>
        <dbReference type="Proteomes" id="UP000006514"/>
    </source>
</evidence>
<accession>J0D2E2</accession>
<organism evidence="7 8">
    <name type="scientific">Auricularia subglabra (strain TFB-10046 / SS5)</name>
    <name type="common">White-rot fungus</name>
    <name type="synonym">Auricularia delicata (strain TFB10046)</name>
    <dbReference type="NCBI Taxonomy" id="717982"/>
    <lineage>
        <taxon>Eukaryota</taxon>
        <taxon>Fungi</taxon>
        <taxon>Dikarya</taxon>
        <taxon>Basidiomycota</taxon>
        <taxon>Agaricomycotina</taxon>
        <taxon>Agaricomycetes</taxon>
        <taxon>Auriculariales</taxon>
        <taxon>Auriculariaceae</taxon>
        <taxon>Auricularia</taxon>
    </lineage>
</organism>
<dbReference type="KEGG" id="adl:AURDEDRAFT_69600"/>
<gene>
    <name evidence="7" type="ORF">AURDEDRAFT_69600</name>
</gene>
<evidence type="ECO:0000256" key="3">
    <source>
        <dbReference type="ARBA" id="ARBA00022842"/>
    </source>
</evidence>
<dbReference type="PIRSF" id="PIRSF015582">
    <property type="entry name" value="Cit_lyase_B"/>
    <property type="match status" value="1"/>
</dbReference>
<dbReference type="InterPro" id="IPR011206">
    <property type="entry name" value="Citrate_lyase_beta/mcl1/mcl2"/>
</dbReference>
<feature type="domain" description="HpcH/HpaI aldolase/citrate lyase" evidence="6">
    <location>
        <begin position="34"/>
        <end position="252"/>
    </location>
</feature>
<feature type="binding site" evidence="4">
    <location>
        <position position="150"/>
    </location>
    <ligand>
        <name>substrate</name>
    </ligand>
</feature>
<dbReference type="Pfam" id="PF03328">
    <property type="entry name" value="HpcH_HpaI"/>
    <property type="match status" value="1"/>
</dbReference>
<evidence type="ECO:0000313" key="7">
    <source>
        <dbReference type="EMBL" id="EJD40918.1"/>
    </source>
</evidence>
<evidence type="ECO:0000256" key="4">
    <source>
        <dbReference type="PIRSR" id="PIRSR015582-1"/>
    </source>
</evidence>
<sequence>MRTCPSRSAARGSTVRLEASSLSLANIDVNCGLVPSNVERMLAKSLQTPADRFIFDLEDSVADAQKDEARSMLSTFLNVRLAPLPLPERVAVRVNAVGTPYFEQDIRAALELSSVRTIVLPKVLGAHDLSALERVVGARKAPLNVVASIESAAALMGLRDIAGWKAQLSGSRVRVAALLFAAEDYCADTRVQRTPSGEELVFPRTSIAIAARAYGLQSIDMVHVDYKNTEGLIQECQSARRLGFDGKQAIHPDQVPIIQEQFLPTPQEIDRAAKIVQGMDRAKLQARGSYALKTGNRTEMIDAPMVKQAQITLAFARAAGLYTD</sequence>
<keyword evidence="8" id="KW-1185">Reference proteome</keyword>
<dbReference type="AlphaFoldDB" id="J0D2E2"/>
<dbReference type="GO" id="GO:0000287">
    <property type="term" value="F:magnesium ion binding"/>
    <property type="evidence" value="ECO:0007669"/>
    <property type="project" value="TreeGrafter"/>
</dbReference>
<reference evidence="8" key="1">
    <citation type="journal article" date="2012" name="Science">
        <title>The Paleozoic origin of enzymatic lignin decomposition reconstructed from 31 fungal genomes.</title>
        <authorList>
            <person name="Floudas D."/>
            <person name="Binder M."/>
            <person name="Riley R."/>
            <person name="Barry K."/>
            <person name="Blanchette R.A."/>
            <person name="Henrissat B."/>
            <person name="Martinez A.T."/>
            <person name="Otillar R."/>
            <person name="Spatafora J.W."/>
            <person name="Yadav J.S."/>
            <person name="Aerts A."/>
            <person name="Benoit I."/>
            <person name="Boyd A."/>
            <person name="Carlson A."/>
            <person name="Copeland A."/>
            <person name="Coutinho P.M."/>
            <person name="de Vries R.P."/>
            <person name="Ferreira P."/>
            <person name="Findley K."/>
            <person name="Foster B."/>
            <person name="Gaskell J."/>
            <person name="Glotzer D."/>
            <person name="Gorecki P."/>
            <person name="Heitman J."/>
            <person name="Hesse C."/>
            <person name="Hori C."/>
            <person name="Igarashi K."/>
            <person name="Jurgens J.A."/>
            <person name="Kallen N."/>
            <person name="Kersten P."/>
            <person name="Kohler A."/>
            <person name="Kuees U."/>
            <person name="Kumar T.K.A."/>
            <person name="Kuo A."/>
            <person name="LaButti K."/>
            <person name="Larrondo L.F."/>
            <person name="Lindquist E."/>
            <person name="Ling A."/>
            <person name="Lombard V."/>
            <person name="Lucas S."/>
            <person name="Lundell T."/>
            <person name="Martin R."/>
            <person name="McLaughlin D.J."/>
            <person name="Morgenstern I."/>
            <person name="Morin E."/>
            <person name="Murat C."/>
            <person name="Nagy L.G."/>
            <person name="Nolan M."/>
            <person name="Ohm R.A."/>
            <person name="Patyshakuliyeva A."/>
            <person name="Rokas A."/>
            <person name="Ruiz-Duenas F.J."/>
            <person name="Sabat G."/>
            <person name="Salamov A."/>
            <person name="Samejima M."/>
            <person name="Schmutz J."/>
            <person name="Slot J.C."/>
            <person name="St John F."/>
            <person name="Stenlid J."/>
            <person name="Sun H."/>
            <person name="Sun S."/>
            <person name="Syed K."/>
            <person name="Tsang A."/>
            <person name="Wiebenga A."/>
            <person name="Young D."/>
            <person name="Pisabarro A."/>
            <person name="Eastwood D.C."/>
            <person name="Martin F."/>
            <person name="Cullen D."/>
            <person name="Grigoriev I.V."/>
            <person name="Hibbett D.S."/>
        </authorList>
    </citation>
    <scope>NUCLEOTIDE SEQUENCE [LARGE SCALE GENOMIC DNA]</scope>
    <source>
        <strain evidence="8">TFB10046</strain>
    </source>
</reference>
<dbReference type="GO" id="GO:0016829">
    <property type="term" value="F:lyase activity"/>
    <property type="evidence" value="ECO:0007669"/>
    <property type="project" value="UniProtKB-KW"/>
</dbReference>
<dbReference type="OMA" id="AWLFCPA"/>
<protein>
    <submittedName>
        <fullName evidence="7">Beta subunit of citrate lyase</fullName>
    </submittedName>
</protein>
<dbReference type="PANTHER" id="PTHR32308:SF0">
    <property type="entry name" value="HPCH_HPAI ALDOLASE_CITRATE LYASE DOMAIN-CONTAINING PROTEIN"/>
    <property type="match status" value="1"/>
</dbReference>
<dbReference type="eggNOG" id="ENOG502QQPK">
    <property type="taxonomic scope" value="Eukaryota"/>
</dbReference>
<dbReference type="InterPro" id="IPR015813">
    <property type="entry name" value="Pyrv/PenolPyrv_kinase-like_dom"/>
</dbReference>
<feature type="binding site" evidence="5">
    <location>
        <position position="150"/>
    </location>
    <ligand>
        <name>Mg(2+)</name>
        <dbReference type="ChEBI" id="CHEBI:18420"/>
    </ligand>
</feature>
<feature type="binding site" evidence="4">
    <location>
        <position position="93"/>
    </location>
    <ligand>
        <name>substrate</name>
    </ligand>
</feature>
<dbReference type="InterPro" id="IPR005000">
    <property type="entry name" value="Aldolase/citrate-lyase_domain"/>
</dbReference>
<evidence type="ECO:0000256" key="5">
    <source>
        <dbReference type="PIRSR" id="PIRSR015582-2"/>
    </source>
</evidence>
<keyword evidence="2 5" id="KW-0479">Metal-binding</keyword>
<keyword evidence="3 5" id="KW-0460">Magnesium</keyword>
<dbReference type="GO" id="GO:0006107">
    <property type="term" value="P:oxaloacetate metabolic process"/>
    <property type="evidence" value="ECO:0007669"/>
    <property type="project" value="TreeGrafter"/>
</dbReference>
<evidence type="ECO:0000256" key="2">
    <source>
        <dbReference type="ARBA" id="ARBA00022723"/>
    </source>
</evidence>
<dbReference type="SUPFAM" id="SSF51621">
    <property type="entry name" value="Phosphoenolpyruvate/pyruvate domain"/>
    <property type="match status" value="1"/>
</dbReference>
<name>J0D2E2_AURST</name>
<proteinExistence type="predicted"/>
<dbReference type="OrthoDB" id="1773at2759"/>
<dbReference type="PANTHER" id="PTHR32308">
    <property type="entry name" value="LYASE BETA SUBUNIT, PUTATIVE (AFU_ORTHOLOGUE AFUA_4G13030)-RELATED"/>
    <property type="match status" value="1"/>
</dbReference>
<dbReference type="Gene3D" id="3.20.20.60">
    <property type="entry name" value="Phosphoenolpyruvate-binding domains"/>
    <property type="match status" value="1"/>
</dbReference>
<evidence type="ECO:0000259" key="6">
    <source>
        <dbReference type="Pfam" id="PF03328"/>
    </source>
</evidence>
<dbReference type="InParanoid" id="J0D2E2"/>
<dbReference type="InterPro" id="IPR040442">
    <property type="entry name" value="Pyrv_kinase-like_dom_sf"/>
</dbReference>
<evidence type="ECO:0000256" key="1">
    <source>
        <dbReference type="ARBA" id="ARBA00001946"/>
    </source>
</evidence>
<feature type="binding site" evidence="5">
    <location>
        <position position="184"/>
    </location>
    <ligand>
        <name>Mg(2+)</name>
        <dbReference type="ChEBI" id="CHEBI:18420"/>
    </ligand>
</feature>
<keyword evidence="7" id="KW-0456">Lyase</keyword>
<dbReference type="Proteomes" id="UP000006514">
    <property type="component" value="Unassembled WGS sequence"/>
</dbReference>
<dbReference type="EMBL" id="JH687798">
    <property type="protein sequence ID" value="EJD40918.1"/>
    <property type="molecule type" value="Genomic_DNA"/>
</dbReference>